<evidence type="ECO:0000259" key="15">
    <source>
        <dbReference type="Pfam" id="PF08264"/>
    </source>
</evidence>
<evidence type="ECO:0000313" key="16">
    <source>
        <dbReference type="EMBL" id="MBT4870647.1"/>
    </source>
</evidence>
<dbReference type="EC" id="6.1.1.9" evidence="2"/>
<keyword evidence="3" id="KW-0963">Cytoplasm</keyword>
<dbReference type="Pfam" id="PF00133">
    <property type="entry name" value="tRNA-synt_1"/>
    <property type="match status" value="1"/>
</dbReference>
<comment type="catalytic activity">
    <reaction evidence="11">
        <text>tRNA(Val) + L-valine + ATP = L-valyl-tRNA(Val) + AMP + diphosphate</text>
        <dbReference type="Rhea" id="RHEA:10704"/>
        <dbReference type="Rhea" id="RHEA-COMP:9672"/>
        <dbReference type="Rhea" id="RHEA-COMP:9708"/>
        <dbReference type="ChEBI" id="CHEBI:30616"/>
        <dbReference type="ChEBI" id="CHEBI:33019"/>
        <dbReference type="ChEBI" id="CHEBI:57762"/>
        <dbReference type="ChEBI" id="CHEBI:78442"/>
        <dbReference type="ChEBI" id="CHEBI:78537"/>
        <dbReference type="ChEBI" id="CHEBI:456215"/>
        <dbReference type="EC" id="6.1.1.9"/>
    </reaction>
</comment>
<keyword evidence="6" id="KW-0067">ATP-binding</keyword>
<evidence type="ECO:0000256" key="5">
    <source>
        <dbReference type="ARBA" id="ARBA00022741"/>
    </source>
</evidence>
<dbReference type="GO" id="GO:0002161">
    <property type="term" value="F:aminoacyl-tRNA deacylase activity"/>
    <property type="evidence" value="ECO:0007669"/>
    <property type="project" value="InterPro"/>
</dbReference>
<comment type="caution">
    <text evidence="16">The sequence shown here is derived from an EMBL/GenBank/DDBJ whole genome shotgun (WGS) entry which is preliminary data.</text>
</comment>
<evidence type="ECO:0000256" key="9">
    <source>
        <dbReference type="ARBA" id="ARBA00024407"/>
    </source>
</evidence>
<evidence type="ECO:0000256" key="3">
    <source>
        <dbReference type="ARBA" id="ARBA00022490"/>
    </source>
</evidence>
<evidence type="ECO:0000313" key="17">
    <source>
        <dbReference type="Proteomes" id="UP000722459"/>
    </source>
</evidence>
<evidence type="ECO:0000256" key="4">
    <source>
        <dbReference type="ARBA" id="ARBA00022598"/>
    </source>
</evidence>
<comment type="subcellular location">
    <subcellularLocation>
        <location evidence="1">Cytoplasm</location>
    </subcellularLocation>
</comment>
<comment type="similarity">
    <text evidence="13">Belongs to the class-I aminoacyl-tRNA synthetase family. ValS type 2 subfamily.</text>
</comment>
<dbReference type="GO" id="GO:0006438">
    <property type="term" value="P:valyl-tRNA aminoacylation"/>
    <property type="evidence" value="ECO:0007669"/>
    <property type="project" value="InterPro"/>
</dbReference>
<dbReference type="GO" id="GO:0005524">
    <property type="term" value="F:ATP binding"/>
    <property type="evidence" value="ECO:0007669"/>
    <property type="project" value="UniProtKB-KW"/>
</dbReference>
<gene>
    <name evidence="16" type="ORF">HON47_03680</name>
</gene>
<dbReference type="InterPro" id="IPR002303">
    <property type="entry name" value="Valyl-tRNA_ligase"/>
</dbReference>
<dbReference type="Gene3D" id="1.10.730.10">
    <property type="entry name" value="Isoleucyl-tRNA Synthetase, Domain 1"/>
    <property type="match status" value="1"/>
</dbReference>
<dbReference type="InterPro" id="IPR014729">
    <property type="entry name" value="Rossmann-like_a/b/a_fold"/>
</dbReference>
<dbReference type="FunFam" id="3.40.50.620:FF:000192">
    <property type="entry name" value="Valine--tRNA ligase"/>
    <property type="match status" value="1"/>
</dbReference>
<dbReference type="InterPro" id="IPR002300">
    <property type="entry name" value="aa-tRNA-synth_Ia"/>
</dbReference>
<dbReference type="AlphaFoldDB" id="A0A8T5GG10"/>
<evidence type="ECO:0000256" key="1">
    <source>
        <dbReference type="ARBA" id="ARBA00004496"/>
    </source>
</evidence>
<dbReference type="Pfam" id="PF08264">
    <property type="entry name" value="Anticodon_1"/>
    <property type="match status" value="1"/>
</dbReference>
<evidence type="ECO:0000256" key="2">
    <source>
        <dbReference type="ARBA" id="ARBA00013169"/>
    </source>
</evidence>
<evidence type="ECO:0000256" key="10">
    <source>
        <dbReference type="ARBA" id="ARBA00029936"/>
    </source>
</evidence>
<dbReference type="Proteomes" id="UP000722459">
    <property type="component" value="Unassembled WGS sequence"/>
</dbReference>
<dbReference type="GO" id="GO:0004832">
    <property type="term" value="F:valine-tRNA ligase activity"/>
    <property type="evidence" value="ECO:0007669"/>
    <property type="project" value="UniProtKB-EC"/>
</dbReference>
<evidence type="ECO:0000256" key="8">
    <source>
        <dbReference type="ARBA" id="ARBA00023146"/>
    </source>
</evidence>
<dbReference type="Gene3D" id="3.40.50.620">
    <property type="entry name" value="HUPs"/>
    <property type="match status" value="2"/>
</dbReference>
<dbReference type="PANTHER" id="PTHR11946">
    <property type="entry name" value="VALYL-TRNA SYNTHETASES"/>
    <property type="match status" value="1"/>
</dbReference>
<dbReference type="SUPFAM" id="SSF52374">
    <property type="entry name" value="Nucleotidylyl transferase"/>
    <property type="match status" value="1"/>
</dbReference>
<dbReference type="InterPro" id="IPR013155">
    <property type="entry name" value="M/V/L/I-tRNA-synth_anticd-bd"/>
</dbReference>
<comment type="function">
    <text evidence="12">Catalyzes the attachment of valine to tRNA(Val). As ValRS can inadvertently accommodate and process structurally similar amino acids such as threonine, to avoid such errors, it has a 'posttransfer' editing activity that hydrolyzes mischarged Thr-tRNA(Val) in a tRNA-dependent manner.</text>
</comment>
<keyword evidence="7" id="KW-0648">Protein biosynthesis</keyword>
<dbReference type="NCBIfam" id="NF009687">
    <property type="entry name" value="PRK13208.1"/>
    <property type="match status" value="1"/>
</dbReference>
<proteinExistence type="inferred from homology"/>
<feature type="domain" description="Methionyl/Valyl/Leucyl/Isoleucyl-tRNA synthetase anticodon-binding" evidence="15">
    <location>
        <begin position="616"/>
        <end position="762"/>
    </location>
</feature>
<protein>
    <recommendedName>
        <fullName evidence="9">Valine--tRNA ligase</fullName>
        <ecNumber evidence="2">6.1.1.9</ecNumber>
    </recommendedName>
    <alternativeName>
        <fullName evidence="10">Valyl-tRNA synthetase</fullName>
    </alternativeName>
</protein>
<evidence type="ECO:0000256" key="13">
    <source>
        <dbReference type="ARBA" id="ARBA00061452"/>
    </source>
</evidence>
<feature type="domain" description="Aminoacyl-tRNA synthetase class Ia" evidence="14">
    <location>
        <begin position="15"/>
        <end position="563"/>
    </location>
</feature>
<reference evidence="16" key="1">
    <citation type="journal article" date="2021" name="ISME J.">
        <title>Mercury methylation by metabolically versatile and cosmopolitan marine bacteria.</title>
        <authorList>
            <person name="Lin H."/>
            <person name="Ascher D.B."/>
            <person name="Myung Y."/>
            <person name="Lamborg C.H."/>
            <person name="Hallam S.J."/>
            <person name="Gionfriddo C.M."/>
            <person name="Holt K.E."/>
            <person name="Moreau J.W."/>
        </authorList>
    </citation>
    <scope>NUCLEOTIDE SEQUENCE</scope>
    <source>
        <strain evidence="16">SI075_bin30</strain>
    </source>
</reference>
<evidence type="ECO:0000256" key="6">
    <source>
        <dbReference type="ARBA" id="ARBA00022840"/>
    </source>
</evidence>
<evidence type="ECO:0000259" key="14">
    <source>
        <dbReference type="Pfam" id="PF00133"/>
    </source>
</evidence>
<dbReference type="PANTHER" id="PTHR11946:SF93">
    <property type="entry name" value="VALINE--TRNA LIGASE, CHLOROPLASTIC_MITOCHONDRIAL 2"/>
    <property type="match status" value="1"/>
</dbReference>
<accession>A0A8T5GG10</accession>
<organism evidence="16 17">
    <name type="scientific">Candidatus Iainarchaeum sp</name>
    <dbReference type="NCBI Taxonomy" id="3101447"/>
    <lineage>
        <taxon>Archaea</taxon>
        <taxon>Candidatus Iainarchaeota</taxon>
        <taxon>Candidatus Iainarchaeia</taxon>
        <taxon>Candidatus Iainarchaeales</taxon>
        <taxon>Candidatus Iainarchaeaceae</taxon>
        <taxon>Candidatus Iainarchaeum</taxon>
    </lineage>
</organism>
<evidence type="ECO:0000256" key="12">
    <source>
        <dbReference type="ARBA" id="ARBA00055630"/>
    </source>
</evidence>
<keyword evidence="4 16" id="KW-0436">Ligase</keyword>
<keyword evidence="8" id="KW-0030">Aminoacyl-tRNA synthetase</keyword>
<keyword evidence="5" id="KW-0547">Nucleotide-binding</keyword>
<evidence type="ECO:0000256" key="7">
    <source>
        <dbReference type="ARBA" id="ARBA00022917"/>
    </source>
</evidence>
<evidence type="ECO:0000256" key="11">
    <source>
        <dbReference type="ARBA" id="ARBA00047552"/>
    </source>
</evidence>
<dbReference type="EMBL" id="JABJNZ010000048">
    <property type="protein sequence ID" value="MBT4870647.1"/>
    <property type="molecule type" value="Genomic_DNA"/>
</dbReference>
<dbReference type="GO" id="GO:0005829">
    <property type="term" value="C:cytosol"/>
    <property type="evidence" value="ECO:0007669"/>
    <property type="project" value="TreeGrafter"/>
</dbReference>
<dbReference type="InterPro" id="IPR009008">
    <property type="entry name" value="Val/Leu/Ile-tRNA-synth_edit"/>
</dbReference>
<sequence length="796" mass="92547">MIKDKKFTKEMELAIYSKWKKDNIYSFNPDTEKEVYSIDTPPPYINSPVHIGHASTYVIMDFIAKYQRMAGKEVLFPLGLDQNGLPIEISAERKYKVDFTKIGRKEAIEYCRKLLNETTAESVDSFFKAGIGFSSWKDGNKLGDMYQTDSPTYRALTQSTFIDLWKKGLIYEDNKVVNWDPKLQTTVADAEIEYENRKGFFHDIVFKEKESGEEVVIGTTRPELICTCEMVIYNPKDDRYKHLEGKTLITPYFEKEVIVKAHPVAEIDKGTGIMMMCSYGDLTDIRFFMEQKLNGKVAINKDGTLNENAGDLAGLTIREGREKVVETLKENGLLKKMTPTGEHRTPISERSGAAVEFVEMKEFYLKQLEYKDDMRRIAEEVNIYSPKSRQILLDWIDAVSIDWPISRRRYYATEVPMWKCKKCGEYVLAEKGKYVQPWKEEYKGKCKCGASDFEGEERVFDTWFDSSISPLYVLGYERHPDFFKKNDQCSLRPQGKEIVRTWLYYTLLKDFLLTGKTIFKDAWINYHILDDKGYKMAKRKGNGIDPHKVMEKFGAGPFRLWCAVEGNLDRTDFRCSFQRIETAGKQLEKLWNVSKFVSMFELSEKEEKNIELMEADKWILKEANEIAEYAKKQFGVYDFHNPVVKAMNFIRDEFASNYLEMVKRRAYNNSEDVKFSDAQRNGAVKTLRDVLRKMLEVLFPINSAMNYYLYKELFGEEITNKSWPKSEKIESEIVSEDLIEFNSSIWKAKKDNELSLKDSVKMAIAPKSLAKAETELKAMHNIENLEFGDKTKITIK</sequence>
<dbReference type="PRINTS" id="PR00986">
    <property type="entry name" value="TRNASYNTHVAL"/>
</dbReference>
<dbReference type="SUPFAM" id="SSF50677">
    <property type="entry name" value="ValRS/IleRS/LeuRS editing domain"/>
    <property type="match status" value="1"/>
</dbReference>
<name>A0A8T5GG10_9ARCH</name>
<dbReference type="InterPro" id="IPR009080">
    <property type="entry name" value="tRNAsynth_Ia_anticodon-bd"/>
</dbReference>
<dbReference type="SUPFAM" id="SSF47323">
    <property type="entry name" value="Anticodon-binding domain of a subclass of class I aminoacyl-tRNA synthetases"/>
    <property type="match status" value="1"/>
</dbReference>